<evidence type="ECO:0000256" key="3">
    <source>
        <dbReference type="ARBA" id="ARBA00022448"/>
    </source>
</evidence>
<dbReference type="PANTHER" id="PTHR42643:SF30">
    <property type="entry name" value="IONOTROPIC RECEPTOR 40A-RELATED"/>
    <property type="match status" value="1"/>
</dbReference>
<dbReference type="Pfam" id="PF10613">
    <property type="entry name" value="Lig_chan-Glu_bd"/>
    <property type="match status" value="3"/>
</dbReference>
<evidence type="ECO:0000256" key="5">
    <source>
        <dbReference type="ARBA" id="ARBA00022692"/>
    </source>
</evidence>
<dbReference type="PANTHER" id="PTHR42643">
    <property type="entry name" value="IONOTROPIC RECEPTOR 20A-RELATED"/>
    <property type="match status" value="1"/>
</dbReference>
<dbReference type="Gene3D" id="3.40.190.10">
    <property type="entry name" value="Periplasmic binding protein-like II"/>
    <property type="match status" value="5"/>
</dbReference>
<evidence type="ECO:0000256" key="11">
    <source>
        <dbReference type="ARBA" id="ARBA00023286"/>
    </source>
</evidence>
<dbReference type="Gene3D" id="1.10.287.70">
    <property type="match status" value="1"/>
</dbReference>
<sequence>MGNVVEVLKDLSSELFRNKQTGYEASFQNGNLFGEIFDNGTWTGMIGATINNETDIAGPFYVTEERSRFIEYSVPLGFNKLGIVSGLTHTNKGPFVIFGIFSIQVWFALVASLLFVPLVACIIHEDLPSSIKRYKTKIFVKYYWAFQTSLLGQGFGSCNTSFLRSAHKSFGLKIIQCTWFIAACFIVMNIYKSSITSSFAASKLVTRIETLDQLVNDTDIEIGTYRHSYTYSFVKNLIGSPYEMIYHRVKKNLYPNINASTPEWMDAVENGKLVFIAPLSQLKNHVGERFLETGKCGLRVTEMHLGSSSIALIFAKHYRNSKLLREFNSFILRFNEGNIAHREFLHSDLYYDICSAARSTVTKPLERSDLFGSFIIFGVGMMASIVTFIMELIWNPYSIVKRSKGKTELGGIAKQIYEGMAAVKGLDYEASFQDGNVFGEIFGNGTWTGMIGATINNETDIAGPFYITEERSQFVKYSVPLGFNKLGLLSGLTHTNKHPSLIFGIFSIQVWFALVASLLFVPLVACISHEDFPSPIKWSKTDIFVKYYWAFQASLLGQACFIIMNIYKSSITSSFAASKLVTRIETLDQLVKDTDIEIGTYRHSYTYSFVKNLIGSPYESIYHRVKKNLYPNINVTTPEWMDLVENGGLIFIADVSQLKNHVGERFLETGKCGLRVTEMHLGSSSISLIFGEKFHGSKILNQFNQFILRFNEGNIAHREFLHSNLYYDICSATGSAITKALELSDLLGAFIIFVVGMWNPWVIYGKGNGTPIRGVAIEIYETMKTKRIFDYEIQSGALYGGSVINKKWTGLMGALISNVTDVGGPIFVSEERAQHVEFVTPIAFGKLALLSGMVNANKNPYLVFGIFSVQVWIAILLSIFLASGAACLIYYFIPSTRTKNTWEAFLRFLWNFQSSLLGKEFGANSFFKHILKTPSFKLLQGIWILSCLVLTYTYQGTIISTYAADKMKAKYESFEDVLADPKAAIGTFENSYPLLCLSKLENTELEEIWTRIQRNLLKPVTDVPSWLDPVEDGKVVYLFDEAYSKFMIGERFRKTGKCGIRVSAIDTCSGFIAFLTRKGLSKDLISKLNEGILRFNEGALPTYHMAETVLFYEICSHKGMSVSKALDLTDLIGAFTVLGTGLAISILYFMVEMAIGRAKRKSK</sequence>
<feature type="transmembrane region" description="Helical" evidence="13">
    <location>
        <begin position="501"/>
        <end position="527"/>
    </location>
</feature>
<feature type="transmembrane region" description="Helical" evidence="13">
    <location>
        <begin position="1131"/>
        <end position="1151"/>
    </location>
</feature>
<keyword evidence="7" id="KW-0406">Ion transport</keyword>
<keyword evidence="4" id="KW-1003">Cell membrane</keyword>
<evidence type="ECO:0000256" key="12">
    <source>
        <dbReference type="ARBA" id="ARBA00023303"/>
    </source>
</evidence>
<feature type="domain" description="Ionotropic glutamate receptor L-glutamate and glycine-binding" evidence="14">
    <location>
        <begin position="760"/>
        <end position="817"/>
    </location>
</feature>
<keyword evidence="10" id="KW-0325">Glycoprotein</keyword>
<keyword evidence="12" id="KW-0407">Ion channel</keyword>
<evidence type="ECO:0000256" key="1">
    <source>
        <dbReference type="ARBA" id="ARBA00004651"/>
    </source>
</evidence>
<reference evidence="15 16" key="1">
    <citation type="journal article" date="2022" name="Nat. Ecol. Evol.">
        <title>A masculinizing supergene underlies an exaggerated male reproductive morph in a spider.</title>
        <authorList>
            <person name="Hendrickx F."/>
            <person name="De Corte Z."/>
            <person name="Sonet G."/>
            <person name="Van Belleghem S.M."/>
            <person name="Kostlbacher S."/>
            <person name="Vangestel C."/>
        </authorList>
    </citation>
    <scope>NUCLEOTIDE SEQUENCE [LARGE SCALE GENOMIC DNA]</scope>
    <source>
        <strain evidence="15">W744_W776</strain>
    </source>
</reference>
<organism evidence="15 16">
    <name type="scientific">Oedothorax gibbosus</name>
    <dbReference type="NCBI Taxonomy" id="931172"/>
    <lineage>
        <taxon>Eukaryota</taxon>
        <taxon>Metazoa</taxon>
        <taxon>Ecdysozoa</taxon>
        <taxon>Arthropoda</taxon>
        <taxon>Chelicerata</taxon>
        <taxon>Arachnida</taxon>
        <taxon>Araneae</taxon>
        <taxon>Araneomorphae</taxon>
        <taxon>Entelegynae</taxon>
        <taxon>Araneoidea</taxon>
        <taxon>Linyphiidae</taxon>
        <taxon>Erigoninae</taxon>
        <taxon>Oedothorax</taxon>
    </lineage>
</organism>
<feature type="transmembrane region" description="Helical" evidence="13">
    <location>
        <begin position="95"/>
        <end position="123"/>
    </location>
</feature>
<keyword evidence="8 13" id="KW-0472">Membrane</keyword>
<comment type="caution">
    <text evidence="15">The sequence shown here is derived from an EMBL/GenBank/DDBJ whole genome shotgun (WGS) entry which is preliminary data.</text>
</comment>
<dbReference type="Pfam" id="PF00060">
    <property type="entry name" value="Lig_chan"/>
    <property type="match status" value="2"/>
</dbReference>
<dbReference type="Proteomes" id="UP000827092">
    <property type="component" value="Unassembled WGS sequence"/>
</dbReference>
<dbReference type="InterPro" id="IPR019594">
    <property type="entry name" value="Glu/Gly-bd"/>
</dbReference>
<dbReference type="AlphaFoldDB" id="A0AAV6UCD2"/>
<gene>
    <name evidence="15" type="ORF">JTE90_013956</name>
</gene>
<keyword evidence="6 13" id="KW-1133">Transmembrane helix</keyword>
<evidence type="ECO:0000256" key="9">
    <source>
        <dbReference type="ARBA" id="ARBA00023170"/>
    </source>
</evidence>
<dbReference type="InterPro" id="IPR001320">
    <property type="entry name" value="Iontro_rcpt_C"/>
</dbReference>
<keyword evidence="3" id="KW-0813">Transport</keyword>
<dbReference type="SMART" id="SM00918">
    <property type="entry name" value="Lig_chan-Glu_bd"/>
    <property type="match status" value="2"/>
</dbReference>
<evidence type="ECO:0000256" key="13">
    <source>
        <dbReference type="SAM" id="Phobius"/>
    </source>
</evidence>
<dbReference type="InterPro" id="IPR052192">
    <property type="entry name" value="Insect_Ionotropic_Sensory_Rcpt"/>
</dbReference>
<keyword evidence="11" id="KW-1071">Ligand-gated ion channel</keyword>
<evidence type="ECO:0000313" key="16">
    <source>
        <dbReference type="Proteomes" id="UP000827092"/>
    </source>
</evidence>
<comment type="subcellular location">
    <subcellularLocation>
        <location evidence="1">Cell membrane</location>
        <topology evidence="1">Multi-pass membrane protein</topology>
    </subcellularLocation>
</comment>
<evidence type="ECO:0000256" key="10">
    <source>
        <dbReference type="ARBA" id="ARBA00023180"/>
    </source>
</evidence>
<accession>A0AAV6UCD2</accession>
<proteinExistence type="inferred from homology"/>
<evidence type="ECO:0000256" key="8">
    <source>
        <dbReference type="ARBA" id="ARBA00023136"/>
    </source>
</evidence>
<evidence type="ECO:0000256" key="4">
    <source>
        <dbReference type="ARBA" id="ARBA00022475"/>
    </source>
</evidence>
<dbReference type="GO" id="GO:0015276">
    <property type="term" value="F:ligand-gated monoatomic ion channel activity"/>
    <property type="evidence" value="ECO:0007669"/>
    <property type="project" value="InterPro"/>
</dbReference>
<keyword evidence="5 13" id="KW-0812">Transmembrane</keyword>
<evidence type="ECO:0000256" key="7">
    <source>
        <dbReference type="ARBA" id="ARBA00023065"/>
    </source>
</evidence>
<evidence type="ECO:0000256" key="6">
    <source>
        <dbReference type="ARBA" id="ARBA00022989"/>
    </source>
</evidence>
<feature type="transmembrane region" description="Helical" evidence="13">
    <location>
        <begin position="370"/>
        <end position="394"/>
    </location>
</feature>
<dbReference type="SUPFAM" id="SSF53850">
    <property type="entry name" value="Periplasmic binding protein-like II"/>
    <property type="match status" value="3"/>
</dbReference>
<feature type="domain" description="Ionotropic glutamate receptor L-glutamate and glycine-binding" evidence="14">
    <location>
        <begin position="396"/>
        <end position="456"/>
    </location>
</feature>
<comment type="similarity">
    <text evidence="2">Belongs to the glutamate-gated ion channel (TC 1.A.10.1) family.</text>
</comment>
<feature type="transmembrane region" description="Helical" evidence="13">
    <location>
        <begin position="861"/>
        <end position="893"/>
    </location>
</feature>
<protein>
    <recommendedName>
        <fullName evidence="14">Ionotropic glutamate receptor L-glutamate and glycine-binding domain-containing protein</fullName>
    </recommendedName>
</protein>
<feature type="transmembrane region" description="Helical" evidence="13">
    <location>
        <begin position="547"/>
        <end position="567"/>
    </location>
</feature>
<keyword evidence="9" id="KW-0675">Receptor</keyword>
<evidence type="ECO:0000313" key="15">
    <source>
        <dbReference type="EMBL" id="KAG8182025.1"/>
    </source>
</evidence>
<keyword evidence="16" id="KW-1185">Reference proteome</keyword>
<name>A0AAV6UCD2_9ARAC</name>
<dbReference type="GO" id="GO:0005886">
    <property type="term" value="C:plasma membrane"/>
    <property type="evidence" value="ECO:0007669"/>
    <property type="project" value="UniProtKB-SubCell"/>
</dbReference>
<dbReference type="EMBL" id="JAFNEN010000483">
    <property type="protein sequence ID" value="KAG8182025.1"/>
    <property type="molecule type" value="Genomic_DNA"/>
</dbReference>
<feature type="transmembrane region" description="Helical" evidence="13">
    <location>
        <begin position="942"/>
        <end position="964"/>
    </location>
</feature>
<evidence type="ECO:0000259" key="14">
    <source>
        <dbReference type="SMART" id="SM00918"/>
    </source>
</evidence>
<feature type="transmembrane region" description="Helical" evidence="13">
    <location>
        <begin position="170"/>
        <end position="191"/>
    </location>
</feature>
<evidence type="ECO:0000256" key="2">
    <source>
        <dbReference type="ARBA" id="ARBA00008685"/>
    </source>
</evidence>
<dbReference type="GO" id="GO:0050906">
    <property type="term" value="P:detection of stimulus involved in sensory perception"/>
    <property type="evidence" value="ECO:0007669"/>
    <property type="project" value="UniProtKB-ARBA"/>
</dbReference>